<evidence type="ECO:0000256" key="3">
    <source>
        <dbReference type="ARBA" id="ARBA00022723"/>
    </source>
</evidence>
<evidence type="ECO:0000256" key="1">
    <source>
        <dbReference type="ARBA" id="ARBA00004123"/>
    </source>
</evidence>
<dbReference type="Gene3D" id="3.40.50.410">
    <property type="entry name" value="von Willebrand factor, type A domain"/>
    <property type="match status" value="1"/>
</dbReference>
<keyword evidence="9" id="KW-0234">DNA repair</keyword>
<dbReference type="InterPro" id="IPR012170">
    <property type="entry name" value="TFIIH_SSL1/p44"/>
</dbReference>
<dbReference type="PANTHER" id="PTHR12695:SF2">
    <property type="entry name" value="GENERAL TRANSCRIPTION FACTOR IIH SUBUNIT 2-RELATED"/>
    <property type="match status" value="1"/>
</dbReference>
<dbReference type="STRING" id="35525.A0A0P5VYR5"/>
<evidence type="ECO:0000256" key="2">
    <source>
        <dbReference type="ARBA" id="ARBA00006092"/>
    </source>
</evidence>
<dbReference type="InterPro" id="IPR007198">
    <property type="entry name" value="Ssl1-like"/>
</dbReference>
<dbReference type="SUPFAM" id="SSF53300">
    <property type="entry name" value="vWA-like"/>
    <property type="match status" value="1"/>
</dbReference>
<dbReference type="GO" id="GO:0006289">
    <property type="term" value="P:nucleotide-excision repair"/>
    <property type="evidence" value="ECO:0007669"/>
    <property type="project" value="UniProtKB-UniRule"/>
</dbReference>
<keyword evidence="7 11" id="KW-0805">Transcription regulation</keyword>
<dbReference type="GO" id="GO:0000439">
    <property type="term" value="C:transcription factor TFIIH core complex"/>
    <property type="evidence" value="ECO:0007669"/>
    <property type="project" value="InterPro"/>
</dbReference>
<dbReference type="GO" id="GO:0006351">
    <property type="term" value="P:DNA-templated transcription"/>
    <property type="evidence" value="ECO:0007669"/>
    <property type="project" value="InterPro"/>
</dbReference>
<sequence>MADEDETKEYRWESGYEKTWEAIKEDDDGLLESNVADLVARAKRKRAALKDTGAIQLGMMRHLFVVVDASACMFLQDLKPTRFLCVLKLLEVFVHEFFDLNPISQLGILTTKMKRSEQITVLAGNQKKHIEALQQLKDLSCEGEPSLQNSLERAMNGLKNMPAYSSREILVLFGSLTTCDPGDIQKTIKSLKDNNIRVSIIGLAAEVRICQEIAKKTGGTYNVLIDDHHLKELILNQVQPPAVAGSMEASLVKMGFPGGSPIVNDGTSDSSADHAPAYCLCHIESETSSLMGPNGYNCPQCGSRYCELPVECKQCGLTLVSAPHLARSYHHLFPIKPFIERAQVRETTHCFACAKLFVEAETNVIIIVNFRLCLFYHSLPFLFLLKVYECENCNQIVCLDCDLFIRETLHTCPGCASDPVTAQMKTN</sequence>
<dbReference type="SMART" id="SM01047">
    <property type="entry name" value="C1_4"/>
    <property type="match status" value="1"/>
</dbReference>
<dbReference type="InterPro" id="IPR013083">
    <property type="entry name" value="Znf_RING/FYVE/PHD"/>
</dbReference>
<keyword evidence="8 11" id="KW-0804">Transcription</keyword>
<dbReference type="GO" id="GO:0005675">
    <property type="term" value="C:transcription factor TFIIH holo complex"/>
    <property type="evidence" value="ECO:0007669"/>
    <property type="project" value="UniProtKB-UniRule"/>
</dbReference>
<dbReference type="EMBL" id="LRGB01000389">
    <property type="protein sequence ID" value="KZS19422.1"/>
    <property type="molecule type" value="Genomic_DNA"/>
</dbReference>
<accession>A0A0P5VYR5</accession>
<keyword evidence="6 11" id="KW-0862">Zinc</keyword>
<dbReference type="OrthoDB" id="284275at2759"/>
<evidence type="ECO:0000256" key="7">
    <source>
        <dbReference type="ARBA" id="ARBA00023015"/>
    </source>
</evidence>
<dbReference type="InterPro" id="IPR036465">
    <property type="entry name" value="vWFA_dom_sf"/>
</dbReference>
<dbReference type="InterPro" id="IPR046349">
    <property type="entry name" value="C1-like_sf"/>
</dbReference>
<dbReference type="Gene3D" id="3.30.40.10">
    <property type="entry name" value="Zinc/RING finger domain, C3HC4 (zinc finger)"/>
    <property type="match status" value="1"/>
</dbReference>
<evidence type="ECO:0000313" key="12">
    <source>
        <dbReference type="EMBL" id="KZS19422.1"/>
    </source>
</evidence>
<evidence type="ECO:0000256" key="9">
    <source>
        <dbReference type="ARBA" id="ARBA00023204"/>
    </source>
</evidence>
<reference evidence="12 13" key="1">
    <citation type="submission" date="2016-03" db="EMBL/GenBank/DDBJ databases">
        <title>EvidentialGene: Evidence-directed Construction of Genes on Genomes.</title>
        <authorList>
            <person name="Gilbert D.G."/>
            <person name="Choi J.-H."/>
            <person name="Mockaitis K."/>
            <person name="Colbourne J."/>
            <person name="Pfrender M."/>
        </authorList>
    </citation>
    <scope>NUCLEOTIDE SEQUENCE [LARGE SCALE GENOMIC DNA]</scope>
    <source>
        <strain evidence="12 13">Xinb3</strain>
        <tissue evidence="12">Complete organism</tissue>
    </source>
</reference>
<comment type="similarity">
    <text evidence="2 11">Belongs to the GTF2H2 family.</text>
</comment>
<evidence type="ECO:0000256" key="6">
    <source>
        <dbReference type="ARBA" id="ARBA00022833"/>
    </source>
</evidence>
<dbReference type="PIRSF" id="PIRSF015919">
    <property type="entry name" value="TFIIH_SSL1"/>
    <property type="match status" value="1"/>
</dbReference>
<dbReference type="InterPro" id="IPR004595">
    <property type="entry name" value="TFIIH_C1-like_dom"/>
</dbReference>
<evidence type="ECO:0000313" key="13">
    <source>
        <dbReference type="Proteomes" id="UP000076858"/>
    </source>
</evidence>
<dbReference type="AlphaFoldDB" id="A0A0P5VYR5"/>
<keyword evidence="10 11" id="KW-0539">Nucleus</keyword>
<dbReference type="NCBIfam" id="TIGR00622">
    <property type="entry name" value="ssl1"/>
    <property type="match status" value="1"/>
</dbReference>
<dbReference type="SMART" id="SM00327">
    <property type="entry name" value="VWA"/>
    <property type="match status" value="1"/>
</dbReference>
<dbReference type="InterPro" id="IPR002035">
    <property type="entry name" value="VWF_A"/>
</dbReference>
<keyword evidence="13" id="KW-1185">Reference proteome</keyword>
<dbReference type="SUPFAM" id="SSF57889">
    <property type="entry name" value="Cysteine-rich domain"/>
    <property type="match status" value="1"/>
</dbReference>
<keyword evidence="4" id="KW-0227">DNA damage</keyword>
<organism evidence="12 13">
    <name type="scientific">Daphnia magna</name>
    <dbReference type="NCBI Taxonomy" id="35525"/>
    <lineage>
        <taxon>Eukaryota</taxon>
        <taxon>Metazoa</taxon>
        <taxon>Ecdysozoa</taxon>
        <taxon>Arthropoda</taxon>
        <taxon>Crustacea</taxon>
        <taxon>Branchiopoda</taxon>
        <taxon>Diplostraca</taxon>
        <taxon>Cladocera</taxon>
        <taxon>Anomopoda</taxon>
        <taxon>Daphniidae</taxon>
        <taxon>Daphnia</taxon>
    </lineage>
</organism>
<dbReference type="Proteomes" id="UP000076858">
    <property type="component" value="Unassembled WGS sequence"/>
</dbReference>
<comment type="subcellular location">
    <subcellularLocation>
        <location evidence="1 11">Nucleus</location>
    </subcellularLocation>
</comment>
<evidence type="ECO:0000256" key="5">
    <source>
        <dbReference type="ARBA" id="ARBA00022771"/>
    </source>
</evidence>
<gene>
    <name evidence="12" type="ORF">APZ42_014299</name>
</gene>
<dbReference type="Pfam" id="PF04056">
    <property type="entry name" value="Ssl1"/>
    <property type="match status" value="1"/>
</dbReference>
<dbReference type="PROSITE" id="PS50234">
    <property type="entry name" value="VWFA"/>
    <property type="match status" value="1"/>
</dbReference>
<comment type="caution">
    <text evidence="12">The sequence shown here is derived from an EMBL/GenBank/DDBJ whole genome shotgun (WGS) entry which is preliminary data.</text>
</comment>
<dbReference type="GO" id="GO:0008270">
    <property type="term" value="F:zinc ion binding"/>
    <property type="evidence" value="ECO:0007669"/>
    <property type="project" value="UniProtKB-UniRule"/>
</dbReference>
<dbReference type="GO" id="GO:0006357">
    <property type="term" value="P:regulation of transcription by RNA polymerase II"/>
    <property type="evidence" value="ECO:0007669"/>
    <property type="project" value="TreeGrafter"/>
</dbReference>
<evidence type="ECO:0000256" key="4">
    <source>
        <dbReference type="ARBA" id="ARBA00022763"/>
    </source>
</evidence>
<dbReference type="Pfam" id="PF07975">
    <property type="entry name" value="C1_4"/>
    <property type="match status" value="1"/>
</dbReference>
<dbReference type="FunFam" id="3.40.50.410:FF:000015">
    <property type="entry name" value="General transcription factor IIH subunit 2"/>
    <property type="match status" value="1"/>
</dbReference>
<evidence type="ECO:0000256" key="8">
    <source>
        <dbReference type="ARBA" id="ARBA00023163"/>
    </source>
</evidence>
<evidence type="ECO:0000256" key="10">
    <source>
        <dbReference type="ARBA" id="ARBA00023242"/>
    </source>
</evidence>
<protein>
    <recommendedName>
        <fullName evidence="11">General transcription factor IIH subunit</fullName>
    </recommendedName>
</protein>
<keyword evidence="5" id="KW-0863">Zinc-finger</keyword>
<evidence type="ECO:0000256" key="11">
    <source>
        <dbReference type="PIRNR" id="PIRNR015919"/>
    </source>
</evidence>
<keyword evidence="3 11" id="KW-0479">Metal-binding</keyword>
<name>A0A0P5VYR5_9CRUS</name>
<proteinExistence type="inferred from homology"/>
<dbReference type="CDD" id="cd01453">
    <property type="entry name" value="vWA_transcription_factor_IIH_type"/>
    <property type="match status" value="1"/>
</dbReference>
<dbReference type="PANTHER" id="PTHR12695">
    <property type="entry name" value="GENERAL TRANSCRIPTION FACTOR IIH SUBUNIT 2"/>
    <property type="match status" value="1"/>
</dbReference>